<dbReference type="InterPro" id="IPR001365">
    <property type="entry name" value="A_deaminase_dom"/>
</dbReference>
<keyword evidence="5" id="KW-0862">Zinc</keyword>
<dbReference type="PANTHER" id="PTHR43114">
    <property type="entry name" value="ADENINE DEAMINASE"/>
    <property type="match status" value="1"/>
</dbReference>
<gene>
    <name evidence="7" type="ORF">GGQ68_001213</name>
</gene>
<comment type="cofactor">
    <cofactor evidence="1">
        <name>Zn(2+)</name>
        <dbReference type="ChEBI" id="CHEBI:29105"/>
    </cofactor>
</comment>
<dbReference type="Pfam" id="PF00962">
    <property type="entry name" value="A_deaminase"/>
    <property type="match status" value="1"/>
</dbReference>
<dbReference type="GO" id="GO:0046872">
    <property type="term" value="F:metal ion binding"/>
    <property type="evidence" value="ECO:0007669"/>
    <property type="project" value="UniProtKB-KW"/>
</dbReference>
<comment type="similarity">
    <text evidence="2">Belongs to the metallo-dependent hydrolases superfamily. Adenosine and AMP deaminases family.</text>
</comment>
<accession>A0A7W6DQ54</accession>
<dbReference type="PANTHER" id="PTHR43114:SF6">
    <property type="entry name" value="ADENINE DEAMINASE"/>
    <property type="match status" value="1"/>
</dbReference>
<feature type="domain" description="Adenosine deaminase" evidence="6">
    <location>
        <begin position="22"/>
        <end position="341"/>
    </location>
</feature>
<organism evidence="7 8">
    <name type="scientific">Sagittula marina</name>
    <dbReference type="NCBI Taxonomy" id="943940"/>
    <lineage>
        <taxon>Bacteria</taxon>
        <taxon>Pseudomonadati</taxon>
        <taxon>Pseudomonadota</taxon>
        <taxon>Alphaproteobacteria</taxon>
        <taxon>Rhodobacterales</taxon>
        <taxon>Roseobacteraceae</taxon>
        <taxon>Sagittula</taxon>
    </lineage>
</organism>
<dbReference type="AlphaFoldDB" id="A0A7W6DQ54"/>
<dbReference type="InterPro" id="IPR006330">
    <property type="entry name" value="Ado/ade_deaminase"/>
</dbReference>
<proteinExistence type="inferred from homology"/>
<dbReference type="Gene3D" id="3.20.20.140">
    <property type="entry name" value="Metal-dependent hydrolases"/>
    <property type="match status" value="1"/>
</dbReference>
<keyword evidence="3" id="KW-0479">Metal-binding</keyword>
<dbReference type="GO" id="GO:0019239">
    <property type="term" value="F:deaminase activity"/>
    <property type="evidence" value="ECO:0007669"/>
    <property type="project" value="InterPro"/>
</dbReference>
<dbReference type="SUPFAM" id="SSF51556">
    <property type="entry name" value="Metallo-dependent hydrolases"/>
    <property type="match status" value="1"/>
</dbReference>
<dbReference type="Proteomes" id="UP000541426">
    <property type="component" value="Unassembled WGS sequence"/>
</dbReference>
<evidence type="ECO:0000313" key="7">
    <source>
        <dbReference type="EMBL" id="MBB3984897.1"/>
    </source>
</evidence>
<evidence type="ECO:0000256" key="3">
    <source>
        <dbReference type="ARBA" id="ARBA00022723"/>
    </source>
</evidence>
<dbReference type="NCBIfam" id="NF006848">
    <property type="entry name" value="PRK09358.1-3"/>
    <property type="match status" value="1"/>
</dbReference>
<protein>
    <submittedName>
        <fullName evidence="7">Adenosine deaminase</fullName>
        <ecNumber evidence="7">3.5.4.4</ecNumber>
    </submittedName>
</protein>
<keyword evidence="8" id="KW-1185">Reference proteome</keyword>
<dbReference type="EMBL" id="JACIEJ010000002">
    <property type="protein sequence ID" value="MBB3984897.1"/>
    <property type="molecule type" value="Genomic_DNA"/>
</dbReference>
<name>A0A7W6DQ54_9RHOB</name>
<evidence type="ECO:0000256" key="2">
    <source>
        <dbReference type="ARBA" id="ARBA00006676"/>
    </source>
</evidence>
<comment type="caution">
    <text evidence="7">The sequence shown here is derived from an EMBL/GenBank/DDBJ whole genome shotgun (WGS) entry which is preliminary data.</text>
</comment>
<reference evidence="7 8" key="1">
    <citation type="submission" date="2020-08" db="EMBL/GenBank/DDBJ databases">
        <title>Genomic Encyclopedia of Type Strains, Phase IV (KMG-IV): sequencing the most valuable type-strain genomes for metagenomic binning, comparative biology and taxonomic classification.</title>
        <authorList>
            <person name="Goeker M."/>
        </authorList>
    </citation>
    <scope>NUCLEOTIDE SEQUENCE [LARGE SCALE GENOMIC DNA]</scope>
    <source>
        <strain evidence="7 8">DSM 102235</strain>
    </source>
</reference>
<evidence type="ECO:0000313" key="8">
    <source>
        <dbReference type="Proteomes" id="UP000541426"/>
    </source>
</evidence>
<evidence type="ECO:0000256" key="5">
    <source>
        <dbReference type="ARBA" id="ARBA00022833"/>
    </source>
</evidence>
<evidence type="ECO:0000256" key="4">
    <source>
        <dbReference type="ARBA" id="ARBA00022801"/>
    </source>
</evidence>
<dbReference type="EC" id="3.5.4.4" evidence="7"/>
<evidence type="ECO:0000256" key="1">
    <source>
        <dbReference type="ARBA" id="ARBA00001947"/>
    </source>
</evidence>
<dbReference type="GO" id="GO:0016814">
    <property type="term" value="F:hydrolase activity, acting on carbon-nitrogen (but not peptide) bonds, in cyclic amidines"/>
    <property type="evidence" value="ECO:0007669"/>
    <property type="project" value="UniProtKB-ARBA"/>
</dbReference>
<evidence type="ECO:0000259" key="6">
    <source>
        <dbReference type="Pfam" id="PF00962"/>
    </source>
</evidence>
<sequence>MTDRDPNEPMTEEELHHIVHLPKVELHTHFEGMAPPAFIRGLAKEKKVDISKIFRPDGSYDYRDFWHFLEVYEAATSVLKKPEDFARLCTAVLEKSAENDVVYQETFISPDFCGGGDVGAWKEYLHAIEDAATAAERDFGITLRGIVTCIRHNGPDQARAAARCAAETAGGFITGFGMGGDEKQGKQRDFAWAFDCAREAGLQLTTHAGEWNGPQEVRDAVEDLGVSRIGHGVNAYTDIALLEMLAEQDITLEVCPGSNVFLGVFPALKDHPIQKLRDRGVNVTISTDDPPFFHTTMRQEYAALAKTFGWGEEVFRELNATAIGAAFCDKATREAITKQLERK</sequence>
<keyword evidence="4 7" id="KW-0378">Hydrolase</keyword>
<dbReference type="InterPro" id="IPR032466">
    <property type="entry name" value="Metal_Hydrolase"/>
</dbReference>
<dbReference type="NCBIfam" id="TIGR01430">
    <property type="entry name" value="aden_deam"/>
    <property type="match status" value="1"/>
</dbReference>